<dbReference type="SMART" id="SM00841">
    <property type="entry name" value="Elong-fact-P_C"/>
    <property type="match status" value="1"/>
</dbReference>
<dbReference type="NCBIfam" id="TIGR00038">
    <property type="entry name" value="efp"/>
    <property type="match status" value="1"/>
</dbReference>
<evidence type="ECO:0000313" key="13">
    <source>
        <dbReference type="EMBL" id="OGB88927.1"/>
    </source>
</evidence>
<evidence type="ECO:0000259" key="12">
    <source>
        <dbReference type="SMART" id="SM01185"/>
    </source>
</evidence>
<evidence type="ECO:0000256" key="10">
    <source>
        <dbReference type="RuleBase" id="RU004389"/>
    </source>
</evidence>
<dbReference type="FunFam" id="2.40.50.140:FF:000004">
    <property type="entry name" value="Elongation factor P"/>
    <property type="match status" value="1"/>
</dbReference>
<comment type="caution">
    <text evidence="13">The sequence shown here is derived from an EMBL/GenBank/DDBJ whole genome shotgun (WGS) entry which is preliminary data.</text>
</comment>
<dbReference type="InterPro" id="IPR001059">
    <property type="entry name" value="Transl_elong_P/YeiP_cen"/>
</dbReference>
<dbReference type="GO" id="GO:0043043">
    <property type="term" value="P:peptide biosynthetic process"/>
    <property type="evidence" value="ECO:0007669"/>
    <property type="project" value="InterPro"/>
</dbReference>
<dbReference type="InterPro" id="IPR015365">
    <property type="entry name" value="Elong-fact-P_C"/>
</dbReference>
<dbReference type="InterPro" id="IPR013852">
    <property type="entry name" value="Transl_elong_P/YeiP_CS"/>
</dbReference>
<reference evidence="13 14" key="1">
    <citation type="journal article" date="2016" name="Nat. Commun.">
        <title>Thousands of microbial genomes shed light on interconnected biogeochemical processes in an aquifer system.</title>
        <authorList>
            <person name="Anantharaman K."/>
            <person name="Brown C.T."/>
            <person name="Hug L.A."/>
            <person name="Sharon I."/>
            <person name="Castelle C.J."/>
            <person name="Probst A.J."/>
            <person name="Thomas B.C."/>
            <person name="Singh A."/>
            <person name="Wilkins M.J."/>
            <person name="Karaoz U."/>
            <person name="Brodie E.L."/>
            <person name="Williams K.H."/>
            <person name="Hubbard S.S."/>
            <person name="Banfield J.F."/>
        </authorList>
    </citation>
    <scope>NUCLEOTIDE SEQUENCE [LARGE SCALE GENOMIC DNA]</scope>
</reference>
<dbReference type="Gene3D" id="2.30.30.30">
    <property type="match status" value="1"/>
</dbReference>
<dbReference type="AlphaFoldDB" id="A0A1F4PZ65"/>
<keyword evidence="5 8" id="KW-0251">Elongation factor</keyword>
<dbReference type="InterPro" id="IPR008991">
    <property type="entry name" value="Translation_prot_SH3-like_sf"/>
</dbReference>
<dbReference type="InterPro" id="IPR020599">
    <property type="entry name" value="Transl_elong_fac_P/YeiP"/>
</dbReference>
<protein>
    <recommendedName>
        <fullName evidence="8 9">Elongation factor P</fullName>
        <shortName evidence="8">EF-P</shortName>
    </recommendedName>
</protein>
<evidence type="ECO:0000256" key="4">
    <source>
        <dbReference type="ARBA" id="ARBA00022490"/>
    </source>
</evidence>
<keyword evidence="6 8" id="KW-0648">Protein biosynthesis</keyword>
<dbReference type="FunFam" id="2.40.50.140:FF:000009">
    <property type="entry name" value="Elongation factor P"/>
    <property type="match status" value="1"/>
</dbReference>
<dbReference type="EMBL" id="METM01000032">
    <property type="protein sequence ID" value="OGB88927.1"/>
    <property type="molecule type" value="Genomic_DNA"/>
</dbReference>
<dbReference type="Pfam" id="PF01132">
    <property type="entry name" value="EFP"/>
    <property type="match status" value="1"/>
</dbReference>
<dbReference type="Pfam" id="PF09285">
    <property type="entry name" value="Elong-fact-P_C"/>
    <property type="match status" value="1"/>
</dbReference>
<dbReference type="Proteomes" id="UP000178724">
    <property type="component" value="Unassembled WGS sequence"/>
</dbReference>
<comment type="pathway">
    <text evidence="2 8">Protein biosynthesis; polypeptide chain elongation.</text>
</comment>
<dbReference type="SMART" id="SM01185">
    <property type="entry name" value="EFP"/>
    <property type="match status" value="1"/>
</dbReference>
<gene>
    <name evidence="8" type="primary">efp</name>
    <name evidence="13" type="ORF">A2625_00425</name>
</gene>
<dbReference type="SUPFAM" id="SSF50104">
    <property type="entry name" value="Translation proteins SH3-like domain"/>
    <property type="match status" value="1"/>
</dbReference>
<dbReference type="NCBIfam" id="NF001810">
    <property type="entry name" value="PRK00529.1"/>
    <property type="match status" value="1"/>
</dbReference>
<evidence type="ECO:0000256" key="8">
    <source>
        <dbReference type="HAMAP-Rule" id="MF_00141"/>
    </source>
</evidence>
<dbReference type="InterPro" id="IPR013185">
    <property type="entry name" value="Transl_elong_KOW-like"/>
</dbReference>
<dbReference type="InterPro" id="IPR011768">
    <property type="entry name" value="Transl_elongation_fac_P"/>
</dbReference>
<dbReference type="PROSITE" id="PS01275">
    <property type="entry name" value="EFP"/>
    <property type="match status" value="1"/>
</dbReference>
<evidence type="ECO:0000256" key="1">
    <source>
        <dbReference type="ARBA" id="ARBA00004496"/>
    </source>
</evidence>
<sequence>MSIAITEVRPGTTVEMDGKIFKCLEYHHIKWAQQARVRAKFKDLRSGAIFERTFNVDEKVERARIEYKPMQFLYADGEGYHFMDPASFEQIAIPKKKLAEISKYLKEGFVVNISFYGEEVLDLDLSASVELKVTDTSPGFKGDTVSGGKPATMETGAVVQVPFFVNVGDLLKIDTREGKYLGRA</sequence>
<comment type="similarity">
    <text evidence="3 8 10">Belongs to the elongation factor P family.</text>
</comment>
<dbReference type="SUPFAM" id="SSF50249">
    <property type="entry name" value="Nucleic acid-binding proteins"/>
    <property type="match status" value="2"/>
</dbReference>
<name>A0A1F4PZ65_UNCSA</name>
<dbReference type="CDD" id="cd05794">
    <property type="entry name" value="S1_EF-P_repeat_2"/>
    <property type="match status" value="1"/>
</dbReference>
<evidence type="ECO:0000256" key="6">
    <source>
        <dbReference type="ARBA" id="ARBA00022917"/>
    </source>
</evidence>
<evidence type="ECO:0000256" key="2">
    <source>
        <dbReference type="ARBA" id="ARBA00004815"/>
    </source>
</evidence>
<evidence type="ECO:0000313" key="14">
    <source>
        <dbReference type="Proteomes" id="UP000178724"/>
    </source>
</evidence>
<proteinExistence type="inferred from homology"/>
<dbReference type="InterPro" id="IPR012340">
    <property type="entry name" value="NA-bd_OB-fold"/>
</dbReference>
<comment type="subcellular location">
    <subcellularLocation>
        <location evidence="1 8">Cytoplasm</location>
    </subcellularLocation>
</comment>
<evidence type="ECO:0000256" key="5">
    <source>
        <dbReference type="ARBA" id="ARBA00022768"/>
    </source>
</evidence>
<dbReference type="Gene3D" id="2.40.50.140">
    <property type="entry name" value="Nucleic acid-binding proteins"/>
    <property type="match status" value="2"/>
</dbReference>
<organism evidence="13 14">
    <name type="scientific">candidate division WOR-1 bacterium RIFCSPHIGHO2_01_FULL_53_15</name>
    <dbReference type="NCBI Taxonomy" id="1802564"/>
    <lineage>
        <taxon>Bacteria</taxon>
        <taxon>Bacillati</taxon>
        <taxon>Saganbacteria</taxon>
    </lineage>
</organism>
<comment type="function">
    <text evidence="7 8">Involved in peptide bond synthesis. Stimulates efficient translation and peptide-bond synthesis on native or reconstituted 70S ribosomes in vitro. Probably functions indirectly by altering the affinity of the ribosome for aminoacyl-tRNA, thus increasing their reactivity as acceptors for peptidyl transferase.</text>
</comment>
<dbReference type="GO" id="GO:0005829">
    <property type="term" value="C:cytosol"/>
    <property type="evidence" value="ECO:0007669"/>
    <property type="project" value="UniProtKB-ARBA"/>
</dbReference>
<dbReference type="UniPathway" id="UPA00345"/>
<evidence type="ECO:0000259" key="11">
    <source>
        <dbReference type="SMART" id="SM00841"/>
    </source>
</evidence>
<accession>A0A1F4PZ65</accession>
<dbReference type="CDD" id="cd04470">
    <property type="entry name" value="S1_EF-P_repeat_1"/>
    <property type="match status" value="1"/>
</dbReference>
<dbReference type="InterPro" id="IPR014722">
    <property type="entry name" value="Rib_uL2_dom2"/>
</dbReference>
<dbReference type="HAMAP" id="MF_00141">
    <property type="entry name" value="EF_P"/>
    <property type="match status" value="1"/>
</dbReference>
<dbReference type="Pfam" id="PF08207">
    <property type="entry name" value="EFP_N"/>
    <property type="match status" value="1"/>
</dbReference>
<evidence type="ECO:0000256" key="9">
    <source>
        <dbReference type="NCBIfam" id="TIGR00038"/>
    </source>
</evidence>
<evidence type="ECO:0000256" key="3">
    <source>
        <dbReference type="ARBA" id="ARBA00009479"/>
    </source>
</evidence>
<dbReference type="GO" id="GO:0003746">
    <property type="term" value="F:translation elongation factor activity"/>
    <property type="evidence" value="ECO:0007669"/>
    <property type="project" value="UniProtKB-UniRule"/>
</dbReference>
<evidence type="ECO:0000256" key="7">
    <source>
        <dbReference type="ARBA" id="ARBA00025469"/>
    </source>
</evidence>
<keyword evidence="4 8" id="KW-0963">Cytoplasm</keyword>
<dbReference type="PIRSF" id="PIRSF005901">
    <property type="entry name" value="EF-P"/>
    <property type="match status" value="1"/>
</dbReference>
<dbReference type="PANTHER" id="PTHR30053">
    <property type="entry name" value="ELONGATION FACTOR P"/>
    <property type="match status" value="1"/>
</dbReference>
<feature type="domain" description="Elongation factor P C-terminal" evidence="11">
    <location>
        <begin position="129"/>
        <end position="183"/>
    </location>
</feature>
<feature type="domain" description="Translation elongation factor P/YeiP central" evidence="12">
    <location>
        <begin position="67"/>
        <end position="121"/>
    </location>
</feature>
<dbReference type="PANTHER" id="PTHR30053:SF12">
    <property type="entry name" value="ELONGATION FACTOR P (EF-P) FAMILY PROTEIN"/>
    <property type="match status" value="1"/>
</dbReference>